<feature type="domain" description="C2H2-type" evidence="9">
    <location>
        <begin position="136"/>
        <end position="163"/>
    </location>
</feature>
<dbReference type="InterPro" id="IPR036236">
    <property type="entry name" value="Znf_C2H2_sf"/>
</dbReference>
<keyword evidence="4 7" id="KW-0863">Zinc-finger</keyword>
<proteinExistence type="predicted"/>
<comment type="subcellular location">
    <subcellularLocation>
        <location evidence="1">Nucleus</location>
    </subcellularLocation>
</comment>
<dbReference type="PANTHER" id="PTHR16515:SF49">
    <property type="entry name" value="GASTRULA ZINC FINGER PROTEIN XLCGF49.1-LIKE-RELATED"/>
    <property type="match status" value="1"/>
</dbReference>
<protein>
    <submittedName>
        <fullName evidence="10">ZNF41 protein</fullName>
    </submittedName>
</protein>
<comment type="caution">
    <text evidence="10">The sequence shown here is derived from an EMBL/GenBank/DDBJ whole genome shotgun (WGS) entry which is preliminary data.</text>
</comment>
<dbReference type="SMART" id="SM00355">
    <property type="entry name" value="ZnF_C2H2"/>
    <property type="match status" value="7"/>
</dbReference>
<dbReference type="InterPro" id="IPR013087">
    <property type="entry name" value="Znf_C2H2_type"/>
</dbReference>
<dbReference type="PANTHER" id="PTHR16515">
    <property type="entry name" value="PR DOMAIN ZINC FINGER PROTEIN"/>
    <property type="match status" value="1"/>
</dbReference>
<feature type="compositionally biased region" description="Basic and acidic residues" evidence="8">
    <location>
        <begin position="109"/>
        <end position="120"/>
    </location>
</feature>
<keyword evidence="11" id="KW-1185">Reference proteome</keyword>
<feature type="domain" description="C2H2-type" evidence="9">
    <location>
        <begin position="276"/>
        <end position="303"/>
    </location>
</feature>
<evidence type="ECO:0000259" key="9">
    <source>
        <dbReference type="PROSITE" id="PS50157"/>
    </source>
</evidence>
<dbReference type="EMBL" id="JAAWVN010001785">
    <property type="protein sequence ID" value="MBN3289205.1"/>
    <property type="molecule type" value="Genomic_DNA"/>
</dbReference>
<keyword evidence="6" id="KW-0539">Nucleus</keyword>
<reference evidence="10" key="1">
    <citation type="journal article" date="2021" name="Cell">
        <title>Tracing the genetic footprints of vertebrate landing in non-teleost ray-finned fishes.</title>
        <authorList>
            <person name="Bi X."/>
            <person name="Wang K."/>
            <person name="Yang L."/>
            <person name="Pan H."/>
            <person name="Jiang H."/>
            <person name="Wei Q."/>
            <person name="Fang M."/>
            <person name="Yu H."/>
            <person name="Zhu C."/>
            <person name="Cai Y."/>
            <person name="He Y."/>
            <person name="Gan X."/>
            <person name="Zeng H."/>
            <person name="Yu D."/>
            <person name="Zhu Y."/>
            <person name="Jiang H."/>
            <person name="Qiu Q."/>
            <person name="Yang H."/>
            <person name="Zhang Y.E."/>
            <person name="Wang W."/>
            <person name="Zhu M."/>
            <person name="He S."/>
            <person name="Zhang G."/>
        </authorList>
    </citation>
    <scope>NUCLEOTIDE SEQUENCE</scope>
    <source>
        <strain evidence="10">Bchr_001</strain>
    </source>
</reference>
<keyword evidence="2" id="KW-0479">Metal-binding</keyword>
<keyword evidence="3" id="KW-0677">Repeat</keyword>
<evidence type="ECO:0000256" key="4">
    <source>
        <dbReference type="ARBA" id="ARBA00022771"/>
    </source>
</evidence>
<dbReference type="Gene3D" id="3.30.160.60">
    <property type="entry name" value="Classic Zinc Finger"/>
    <property type="match status" value="7"/>
</dbReference>
<dbReference type="SUPFAM" id="SSF57667">
    <property type="entry name" value="beta-beta-alpha zinc fingers"/>
    <property type="match status" value="4"/>
</dbReference>
<evidence type="ECO:0000256" key="6">
    <source>
        <dbReference type="ARBA" id="ARBA00023242"/>
    </source>
</evidence>
<feature type="domain" description="C2H2-type" evidence="9">
    <location>
        <begin position="248"/>
        <end position="275"/>
    </location>
</feature>
<evidence type="ECO:0000256" key="3">
    <source>
        <dbReference type="ARBA" id="ARBA00022737"/>
    </source>
</evidence>
<dbReference type="Proteomes" id="UP001166052">
    <property type="component" value="Unassembled WGS sequence"/>
</dbReference>
<evidence type="ECO:0000256" key="1">
    <source>
        <dbReference type="ARBA" id="ARBA00004123"/>
    </source>
</evidence>
<feature type="domain" description="C2H2-type" evidence="9">
    <location>
        <begin position="192"/>
        <end position="219"/>
    </location>
</feature>
<gene>
    <name evidence="10" type="primary">Znf41_0</name>
    <name evidence="10" type="ORF">GTO92_0017337</name>
</gene>
<feature type="region of interest" description="Disordered" evidence="8">
    <location>
        <begin position="94"/>
        <end position="133"/>
    </location>
</feature>
<feature type="domain" description="C2H2-type" evidence="9">
    <location>
        <begin position="220"/>
        <end position="247"/>
    </location>
</feature>
<feature type="non-terminal residue" evidence="10">
    <location>
        <position position="329"/>
    </location>
</feature>
<name>A0ABS2YR13_POLSE</name>
<dbReference type="PROSITE" id="PS50157">
    <property type="entry name" value="ZINC_FINGER_C2H2_2"/>
    <property type="match status" value="6"/>
</dbReference>
<evidence type="ECO:0000256" key="7">
    <source>
        <dbReference type="PROSITE-ProRule" id="PRU00042"/>
    </source>
</evidence>
<feature type="non-terminal residue" evidence="10">
    <location>
        <position position="1"/>
    </location>
</feature>
<dbReference type="InterPro" id="IPR050331">
    <property type="entry name" value="Zinc_finger"/>
</dbReference>
<dbReference type="PROSITE" id="PS00028">
    <property type="entry name" value="ZINC_FINGER_C2H2_1"/>
    <property type="match status" value="6"/>
</dbReference>
<accession>A0ABS2YR13</accession>
<evidence type="ECO:0000313" key="11">
    <source>
        <dbReference type="Proteomes" id="UP001166052"/>
    </source>
</evidence>
<evidence type="ECO:0000313" key="10">
    <source>
        <dbReference type="EMBL" id="MBN3289205.1"/>
    </source>
</evidence>
<feature type="domain" description="C2H2-type" evidence="9">
    <location>
        <begin position="164"/>
        <end position="191"/>
    </location>
</feature>
<evidence type="ECO:0000256" key="2">
    <source>
        <dbReference type="ARBA" id="ARBA00022723"/>
    </source>
</evidence>
<keyword evidence="5" id="KW-0862">Zinc</keyword>
<organism evidence="10 11">
    <name type="scientific">Polypterus senegalus</name>
    <name type="common">Senegal bichir</name>
    <dbReference type="NCBI Taxonomy" id="55291"/>
    <lineage>
        <taxon>Eukaryota</taxon>
        <taxon>Metazoa</taxon>
        <taxon>Chordata</taxon>
        <taxon>Craniata</taxon>
        <taxon>Vertebrata</taxon>
        <taxon>Euteleostomi</taxon>
        <taxon>Actinopterygii</taxon>
        <taxon>Polypteriformes</taxon>
        <taxon>Polypteridae</taxon>
        <taxon>Polypterus</taxon>
    </lineage>
</organism>
<evidence type="ECO:0000256" key="5">
    <source>
        <dbReference type="ARBA" id="ARBA00022833"/>
    </source>
</evidence>
<evidence type="ECO:0000256" key="8">
    <source>
        <dbReference type="SAM" id="MobiDB-lite"/>
    </source>
</evidence>
<dbReference type="Pfam" id="PF00096">
    <property type="entry name" value="zf-C2H2"/>
    <property type="match status" value="6"/>
</dbReference>
<sequence length="329" mass="37866">MDVKEETCDADSIVEKKTINFEKEDYEWESVHPKQESLSLKDEDCKLGSVGIKEEVIEKSVSVQMQEHKGLETVEKEVLYYRCQNSEVIGLISSQSRHCSSPEPPINVKSEDLSSGRIQKDQPTPANKSGERNKHHCCLECGKQFIDRSHLQRHTRIHTGEKPYCCTECGKQFSDRSTLQGHTRIHTGVKPYCCNECGKRFSQTSDLQKHSRIHSGEKPYSCNECGKQFSRISYLQSHKRIHTGEKPYCCNECGKRFSQIGNFKTHARIHTGERPYCCSDCGKQFFNKANLQVHRRIHTGERPFCCSECGKQFSHMSTHSHWREAILLF</sequence>